<evidence type="ECO:0000313" key="2">
    <source>
        <dbReference type="EMBL" id="QEC66122.1"/>
    </source>
</evidence>
<name>A0A5B8V4I3_9BACT</name>
<dbReference type="PANTHER" id="PTHR37299">
    <property type="entry name" value="TRANSCRIPTIONAL REGULATOR-RELATED"/>
    <property type="match status" value="1"/>
</dbReference>
<dbReference type="Pfam" id="PF04397">
    <property type="entry name" value="LytTR"/>
    <property type="match status" value="1"/>
</dbReference>
<dbReference type="GO" id="GO:0000156">
    <property type="term" value="F:phosphorelay response regulator activity"/>
    <property type="evidence" value="ECO:0007669"/>
    <property type="project" value="InterPro"/>
</dbReference>
<protein>
    <submittedName>
        <fullName evidence="2">LytTR family transcriptional regulator</fullName>
    </submittedName>
</protein>
<dbReference type="EMBL" id="CP042435">
    <property type="protein sequence ID" value="QEC66122.1"/>
    <property type="molecule type" value="Genomic_DNA"/>
</dbReference>
<evidence type="ECO:0000313" key="3">
    <source>
        <dbReference type="Proteomes" id="UP000321533"/>
    </source>
</evidence>
<feature type="domain" description="HTH LytTR-type" evidence="1">
    <location>
        <begin position="33"/>
        <end position="134"/>
    </location>
</feature>
<evidence type="ECO:0000259" key="1">
    <source>
        <dbReference type="SMART" id="SM00850"/>
    </source>
</evidence>
<sequence length="136" mass="16210">MYQYLIENPVKFKNNFVASRNHATCRILIKRGSEHIVLKVEDIVLFYTENKVVYLLDRSLCKYMCERNLSELEGTLSPEMFFRANRKYILNINFVKSYKAFEKVKLVIEFLLPGIEHQVIISQETAPYFKKWISDF</sequence>
<dbReference type="InterPro" id="IPR007492">
    <property type="entry name" value="LytTR_DNA-bd_dom"/>
</dbReference>
<dbReference type="Proteomes" id="UP000321533">
    <property type="component" value="Chromosome"/>
</dbReference>
<accession>A0A5B8V4I3</accession>
<dbReference type="KEGG" id="pgin:FRZ67_01930"/>
<dbReference type="AlphaFoldDB" id="A0A5B8V4I3"/>
<dbReference type="Gene3D" id="2.40.50.1020">
    <property type="entry name" value="LytTr DNA-binding domain"/>
    <property type="match status" value="1"/>
</dbReference>
<dbReference type="PANTHER" id="PTHR37299:SF1">
    <property type="entry name" value="STAGE 0 SPORULATION PROTEIN A HOMOLOG"/>
    <property type="match status" value="1"/>
</dbReference>
<keyword evidence="3" id="KW-1185">Reference proteome</keyword>
<dbReference type="SMART" id="SM00850">
    <property type="entry name" value="LytTR"/>
    <property type="match status" value="1"/>
</dbReference>
<reference evidence="2 3" key="1">
    <citation type="journal article" date="2016" name="Int. J. Syst. Evol. Microbiol.">
        <title>Panacibacter ginsenosidivorans gen. nov., sp. nov., with ginsenoside converting activity isolated from soil of a ginseng field.</title>
        <authorList>
            <person name="Siddiqi M.Z."/>
            <person name="Muhammad Shafi S."/>
            <person name="Choi K.D."/>
            <person name="Im W.T."/>
        </authorList>
    </citation>
    <scope>NUCLEOTIDE SEQUENCE [LARGE SCALE GENOMIC DNA]</scope>
    <source>
        <strain evidence="2 3">Gsoil1550</strain>
    </source>
</reference>
<gene>
    <name evidence="2" type="ORF">FRZ67_01930</name>
</gene>
<dbReference type="InterPro" id="IPR046947">
    <property type="entry name" value="LytR-like"/>
</dbReference>
<proteinExistence type="predicted"/>
<organism evidence="2 3">
    <name type="scientific">Panacibacter ginsenosidivorans</name>
    <dbReference type="NCBI Taxonomy" id="1813871"/>
    <lineage>
        <taxon>Bacteria</taxon>
        <taxon>Pseudomonadati</taxon>
        <taxon>Bacteroidota</taxon>
        <taxon>Chitinophagia</taxon>
        <taxon>Chitinophagales</taxon>
        <taxon>Chitinophagaceae</taxon>
        <taxon>Panacibacter</taxon>
    </lineage>
</organism>
<dbReference type="GO" id="GO:0003677">
    <property type="term" value="F:DNA binding"/>
    <property type="evidence" value="ECO:0007669"/>
    <property type="project" value="InterPro"/>
</dbReference>